<keyword evidence="4" id="KW-0479">Metal-binding</keyword>
<evidence type="ECO:0000256" key="2">
    <source>
        <dbReference type="ARBA" id="ARBA00022679"/>
    </source>
</evidence>
<comment type="cofactor">
    <cofactor evidence="1">
        <name>Mg(2+)</name>
        <dbReference type="ChEBI" id="CHEBI:18420"/>
    </cofactor>
</comment>
<keyword evidence="6" id="KW-0067">ATP-binding</keyword>
<organism evidence="9 10">
    <name type="scientific">Phormidesmis priestleyi ULC007</name>
    <dbReference type="NCBI Taxonomy" id="1920490"/>
    <lineage>
        <taxon>Bacteria</taxon>
        <taxon>Bacillati</taxon>
        <taxon>Cyanobacteriota</taxon>
        <taxon>Cyanophyceae</taxon>
        <taxon>Leptolyngbyales</taxon>
        <taxon>Leptolyngbyaceae</taxon>
        <taxon>Phormidesmis</taxon>
    </lineage>
</organism>
<keyword evidence="5" id="KW-0547">Nucleotide-binding</keyword>
<evidence type="ECO:0000256" key="6">
    <source>
        <dbReference type="ARBA" id="ARBA00022840"/>
    </source>
</evidence>
<dbReference type="Proteomes" id="UP000238634">
    <property type="component" value="Unassembled WGS sequence"/>
</dbReference>
<dbReference type="STRING" id="1920490.GCA_001895925_03632"/>
<keyword evidence="3" id="KW-0548">Nucleotidyltransferase</keyword>
<gene>
    <name evidence="9" type="ORF">C7B65_26465</name>
</gene>
<dbReference type="OrthoDB" id="9805026at2"/>
<dbReference type="PROSITE" id="PS50142">
    <property type="entry name" value="RNASE_3_2"/>
    <property type="match status" value="1"/>
</dbReference>
<comment type="caution">
    <text evidence="9">The sequence shown here is derived from an EMBL/GenBank/DDBJ whole genome shotgun (WGS) entry which is preliminary data.</text>
</comment>
<evidence type="ECO:0000256" key="4">
    <source>
        <dbReference type="ARBA" id="ARBA00022723"/>
    </source>
</evidence>
<dbReference type="AlphaFoldDB" id="A0A2T1D1T6"/>
<name>A0A2T1D1T6_9CYAN</name>
<keyword evidence="2" id="KW-0808">Transferase</keyword>
<dbReference type="PANTHER" id="PTHR33571:SF12">
    <property type="entry name" value="BSL3053 PROTEIN"/>
    <property type="match status" value="1"/>
</dbReference>
<evidence type="ECO:0000313" key="9">
    <source>
        <dbReference type="EMBL" id="PSB14436.1"/>
    </source>
</evidence>
<dbReference type="InterPro" id="IPR041633">
    <property type="entry name" value="Polbeta"/>
</dbReference>
<evidence type="ECO:0000256" key="1">
    <source>
        <dbReference type="ARBA" id="ARBA00001946"/>
    </source>
</evidence>
<reference evidence="9 10" key="2">
    <citation type="submission" date="2018-03" db="EMBL/GenBank/DDBJ databases">
        <title>The ancient ancestry and fast evolution of plastids.</title>
        <authorList>
            <person name="Moore K.R."/>
            <person name="Magnabosco C."/>
            <person name="Momper L."/>
            <person name="Gold D.A."/>
            <person name="Bosak T."/>
            <person name="Fournier G.P."/>
        </authorList>
    </citation>
    <scope>NUCLEOTIDE SEQUENCE [LARGE SCALE GENOMIC DNA]</scope>
    <source>
        <strain evidence="9 10">ULC007</strain>
    </source>
</reference>
<dbReference type="GO" id="GO:0004525">
    <property type="term" value="F:ribonuclease III activity"/>
    <property type="evidence" value="ECO:0007669"/>
    <property type="project" value="InterPro"/>
</dbReference>
<dbReference type="InterPro" id="IPR000999">
    <property type="entry name" value="RNase_III_dom"/>
</dbReference>
<dbReference type="GO" id="GO:0006396">
    <property type="term" value="P:RNA processing"/>
    <property type="evidence" value="ECO:0007669"/>
    <property type="project" value="InterPro"/>
</dbReference>
<evidence type="ECO:0000256" key="3">
    <source>
        <dbReference type="ARBA" id="ARBA00022695"/>
    </source>
</evidence>
<dbReference type="CDD" id="cd05403">
    <property type="entry name" value="NT_KNTase_like"/>
    <property type="match status" value="1"/>
</dbReference>
<dbReference type="SUPFAM" id="SSF69065">
    <property type="entry name" value="RNase III domain-like"/>
    <property type="match status" value="1"/>
</dbReference>
<dbReference type="CDD" id="cd00593">
    <property type="entry name" value="RIBOc"/>
    <property type="match status" value="1"/>
</dbReference>
<dbReference type="GO" id="GO:0005524">
    <property type="term" value="F:ATP binding"/>
    <property type="evidence" value="ECO:0007669"/>
    <property type="project" value="UniProtKB-KW"/>
</dbReference>
<dbReference type="Pfam" id="PF00636">
    <property type="entry name" value="Ribonuclease_3"/>
    <property type="match status" value="1"/>
</dbReference>
<evidence type="ECO:0000259" key="8">
    <source>
        <dbReference type="PROSITE" id="PS50142"/>
    </source>
</evidence>
<evidence type="ECO:0000256" key="7">
    <source>
        <dbReference type="ARBA" id="ARBA00022842"/>
    </source>
</evidence>
<accession>A0A2T1D1T6</accession>
<protein>
    <recommendedName>
        <fullName evidence="8">RNase III domain-containing protein</fullName>
    </recommendedName>
</protein>
<dbReference type="SMART" id="SM00535">
    <property type="entry name" value="RIBOc"/>
    <property type="match status" value="1"/>
</dbReference>
<evidence type="ECO:0000313" key="10">
    <source>
        <dbReference type="Proteomes" id="UP000238634"/>
    </source>
</evidence>
<dbReference type="GO" id="GO:0046872">
    <property type="term" value="F:metal ion binding"/>
    <property type="evidence" value="ECO:0007669"/>
    <property type="project" value="UniProtKB-KW"/>
</dbReference>
<dbReference type="GO" id="GO:0016779">
    <property type="term" value="F:nucleotidyltransferase activity"/>
    <property type="evidence" value="ECO:0007669"/>
    <property type="project" value="UniProtKB-KW"/>
</dbReference>
<reference evidence="9 10" key="1">
    <citation type="submission" date="2018-02" db="EMBL/GenBank/DDBJ databases">
        <authorList>
            <person name="Cohen D.B."/>
            <person name="Kent A.D."/>
        </authorList>
    </citation>
    <scope>NUCLEOTIDE SEQUENCE [LARGE SCALE GENOMIC DNA]</scope>
    <source>
        <strain evidence="9 10">ULC007</strain>
    </source>
</reference>
<dbReference type="InterPro" id="IPR036389">
    <property type="entry name" value="RNase_III_sf"/>
</dbReference>
<evidence type="ECO:0000256" key="5">
    <source>
        <dbReference type="ARBA" id="ARBA00022741"/>
    </source>
</evidence>
<dbReference type="PANTHER" id="PTHR33571">
    <property type="entry name" value="SSL8005 PROTEIN"/>
    <property type="match status" value="1"/>
</dbReference>
<proteinExistence type="predicted"/>
<dbReference type="InterPro" id="IPR052038">
    <property type="entry name" value="Type-VII_TA_antitoxin"/>
</dbReference>
<dbReference type="InterPro" id="IPR043519">
    <property type="entry name" value="NT_sf"/>
</dbReference>
<keyword evidence="7" id="KW-0460">Magnesium</keyword>
<dbReference type="SUPFAM" id="SSF81301">
    <property type="entry name" value="Nucleotidyltransferase"/>
    <property type="match status" value="1"/>
</dbReference>
<dbReference type="Gene3D" id="1.10.1520.10">
    <property type="entry name" value="Ribonuclease III domain"/>
    <property type="match status" value="1"/>
</dbReference>
<dbReference type="RefSeq" id="WP_073075323.1">
    <property type="nucleotide sequence ID" value="NZ_MPPI01000079.1"/>
</dbReference>
<sequence>MTELIRRSHSVSKGASQIPVPSEDIAKLCQQYHIRWLALFGSVLRDDFRPDSDIDILIEFEPGHTPGFAFIDIQDKLSELFKRTVDLNTPQDLSRYFRDHVWQKPRFTRDSGDEVRLRHMLDAAQKTIAIPDFKSDALLSLALTDLSTLQLPVVSEPERQTIVLQYRRFAFLGDRLLDAVLAGYLFTTHPDLTNQDLDDWRQEITCRESLTEFAIKLGLSNFCSSWNKQNRKPPEEEPGVYGEMFEALVAVIYLDSDRSFERVYKWLCDRFIQEAVESYEEDADFDDDFDTTVTTRDYLDMIGLDDFSDYGWAPGDDDD</sequence>
<dbReference type="Gene3D" id="3.30.460.10">
    <property type="entry name" value="Beta Polymerase, domain 2"/>
    <property type="match status" value="1"/>
</dbReference>
<feature type="domain" description="RNase III" evidence="8">
    <location>
        <begin position="121"/>
        <end position="257"/>
    </location>
</feature>
<dbReference type="Pfam" id="PF18765">
    <property type="entry name" value="Polbeta"/>
    <property type="match status" value="1"/>
</dbReference>
<dbReference type="EMBL" id="PVWG01000090">
    <property type="protein sequence ID" value="PSB14436.1"/>
    <property type="molecule type" value="Genomic_DNA"/>
</dbReference>
<keyword evidence="10" id="KW-1185">Reference proteome</keyword>